<name>A0A0F9LB67_9ZZZZ</name>
<dbReference type="GO" id="GO:0005524">
    <property type="term" value="F:ATP binding"/>
    <property type="evidence" value="ECO:0007669"/>
    <property type="project" value="InterPro"/>
</dbReference>
<dbReference type="GO" id="GO:0005829">
    <property type="term" value="C:cytosol"/>
    <property type="evidence" value="ECO:0007669"/>
    <property type="project" value="TreeGrafter"/>
</dbReference>
<comment type="caution">
    <text evidence="2">The sequence shown here is derived from an EMBL/GenBank/DDBJ whole genome shotgun (WGS) entry which is preliminary data.</text>
</comment>
<dbReference type="GO" id="GO:0003677">
    <property type="term" value="F:DNA binding"/>
    <property type="evidence" value="ECO:0007669"/>
    <property type="project" value="InterPro"/>
</dbReference>
<dbReference type="InterPro" id="IPR050742">
    <property type="entry name" value="Helicase_Restrict-Modif_Enz"/>
</dbReference>
<dbReference type="CDD" id="cd17926">
    <property type="entry name" value="DEXHc_RE"/>
    <property type="match status" value="1"/>
</dbReference>
<dbReference type="InterPro" id="IPR027417">
    <property type="entry name" value="P-loop_NTPase"/>
</dbReference>
<dbReference type="PANTHER" id="PTHR47396:SF1">
    <property type="entry name" value="ATP-DEPENDENT HELICASE IRC3-RELATED"/>
    <property type="match status" value="1"/>
</dbReference>
<gene>
    <name evidence="2" type="ORF">LCGC14_1601250</name>
</gene>
<dbReference type="EMBL" id="LAZR01012843">
    <property type="protein sequence ID" value="KKM24820.1"/>
    <property type="molecule type" value="Genomic_DNA"/>
</dbReference>
<dbReference type="AlphaFoldDB" id="A0A0F9LB67"/>
<reference evidence="2" key="1">
    <citation type="journal article" date="2015" name="Nature">
        <title>Complex archaea that bridge the gap between prokaryotes and eukaryotes.</title>
        <authorList>
            <person name="Spang A."/>
            <person name="Saw J.H."/>
            <person name="Jorgensen S.L."/>
            <person name="Zaremba-Niedzwiedzka K."/>
            <person name="Martijn J."/>
            <person name="Lind A.E."/>
            <person name="van Eijk R."/>
            <person name="Schleper C."/>
            <person name="Guy L."/>
            <person name="Ettema T.J."/>
        </authorList>
    </citation>
    <scope>NUCLEOTIDE SEQUENCE</scope>
</reference>
<dbReference type="Pfam" id="PF04851">
    <property type="entry name" value="ResIII"/>
    <property type="match status" value="1"/>
</dbReference>
<dbReference type="InterPro" id="IPR001650">
    <property type="entry name" value="Helicase_C-like"/>
</dbReference>
<dbReference type="SMART" id="SM00487">
    <property type="entry name" value="DEXDc"/>
    <property type="match status" value="1"/>
</dbReference>
<dbReference type="InterPro" id="IPR014001">
    <property type="entry name" value="Helicase_ATP-bd"/>
</dbReference>
<dbReference type="PROSITE" id="PS51192">
    <property type="entry name" value="HELICASE_ATP_BIND_1"/>
    <property type="match status" value="1"/>
</dbReference>
<dbReference type="PANTHER" id="PTHR47396">
    <property type="entry name" value="TYPE I RESTRICTION ENZYME ECOKI R PROTEIN"/>
    <property type="match status" value="1"/>
</dbReference>
<dbReference type="Pfam" id="PF00271">
    <property type="entry name" value="Helicase_C"/>
    <property type="match status" value="1"/>
</dbReference>
<accession>A0A0F9LB67</accession>
<dbReference type="InterPro" id="IPR006935">
    <property type="entry name" value="Helicase/UvrB_N"/>
</dbReference>
<dbReference type="Gene3D" id="3.40.50.300">
    <property type="entry name" value="P-loop containing nucleotide triphosphate hydrolases"/>
    <property type="match status" value="2"/>
</dbReference>
<sequence>MLIVLGSRALIAGLPEDVLNAAKKLLTIDNPLFFKRIDMGLSNWSTPSNLIYYKFIDNVLDVPIGALHTILEMCDKAGVMRTDIEIRDNRVSNLQTEYFKKVKFTGKLRDYQRGIVDACKEKTVGIVEAMTGSGKTITFVALTIERKESTLILVHTIELANQTIQAFVNFTNLKSEDIGFIGDGRWEVKPITVALHQTMAKLKQTKFDMINKKFGQIIADEVHIVGAETYYQTMTHLSAKYKLGFSATPKRDDGLTDVIHFATGPKIYTVDIDLLEDVLIKPTVLRIDTNYNFPIFSSDEYQALITDLSEDKDRNQLIVDTANKPEYKDRNMCFLCVRISQVEALKEYFGDDAEILTSRMSKKNRRLVMEKLLKGDCKKIISTYALFSTGIDSPQLDLAFLCAPLQAEVKIKQTAGRLMRKAPGKTEATIIDFVDKKVSLLKYQFYKRNRIYKKLW</sequence>
<proteinExistence type="predicted"/>
<protein>
    <recommendedName>
        <fullName evidence="1">Helicase ATP-binding domain-containing protein</fullName>
    </recommendedName>
</protein>
<dbReference type="SMART" id="SM00490">
    <property type="entry name" value="HELICc"/>
    <property type="match status" value="1"/>
</dbReference>
<organism evidence="2">
    <name type="scientific">marine sediment metagenome</name>
    <dbReference type="NCBI Taxonomy" id="412755"/>
    <lineage>
        <taxon>unclassified sequences</taxon>
        <taxon>metagenomes</taxon>
        <taxon>ecological metagenomes</taxon>
    </lineage>
</organism>
<feature type="domain" description="Helicase ATP-binding" evidence="1">
    <location>
        <begin position="116"/>
        <end position="267"/>
    </location>
</feature>
<dbReference type="SUPFAM" id="SSF52540">
    <property type="entry name" value="P-loop containing nucleoside triphosphate hydrolases"/>
    <property type="match status" value="2"/>
</dbReference>
<evidence type="ECO:0000313" key="2">
    <source>
        <dbReference type="EMBL" id="KKM24820.1"/>
    </source>
</evidence>
<evidence type="ECO:0000259" key="1">
    <source>
        <dbReference type="PROSITE" id="PS51192"/>
    </source>
</evidence>
<dbReference type="GO" id="GO:0016787">
    <property type="term" value="F:hydrolase activity"/>
    <property type="evidence" value="ECO:0007669"/>
    <property type="project" value="InterPro"/>
</dbReference>